<dbReference type="InterPro" id="IPR000682">
    <property type="entry name" value="PCMT"/>
</dbReference>
<keyword evidence="7" id="KW-0808">Transferase</keyword>
<evidence type="ECO:0000256" key="7">
    <source>
        <dbReference type="ARBA" id="ARBA00022679"/>
    </source>
</evidence>
<dbReference type="Gene3D" id="3.40.50.150">
    <property type="entry name" value="Vaccinia Virus protein VP39"/>
    <property type="match status" value="1"/>
</dbReference>
<dbReference type="SUPFAM" id="SSF53335">
    <property type="entry name" value="S-adenosyl-L-methionine-dependent methyltransferases"/>
    <property type="match status" value="1"/>
</dbReference>
<dbReference type="Pfam" id="PF01135">
    <property type="entry name" value="PCMT"/>
    <property type="match status" value="1"/>
</dbReference>
<evidence type="ECO:0000256" key="11">
    <source>
        <dbReference type="ARBA" id="ARBA00031350"/>
    </source>
</evidence>
<evidence type="ECO:0000256" key="1">
    <source>
        <dbReference type="ARBA" id="ARBA00004496"/>
    </source>
</evidence>
<sequence length="407" mass="44475">MNTTAQPSPEVLRNQLIDTIVRERVAGLYDPQVEEAMRTVPRHEFLPAVSIETAYTNEAVTIKDNPAEDALPFSCASKPDVVFFMLVQLQAREGHRIFEIGAGTGVNAAYLRRLVGPTGHVITGDIDSDVTAYARKTLDATGYGDIEVITRDGALGAEEYGPFDRIIATVGVWDPSPAMRNQLTPGGRLVLPLRWRGLTRSVALVREPNRHRSDSVKVCGFLPMIEETEEHSGYIDDDHLTRLFWDYDQPIDPTALRAAITQPATLAWSETTVGPVESFDGVWLRMSATDPATCRITVKQPAVDAGLRRPANPNLGPALVEGDSMAYLTLARLPSEEGAVPRFRLGAAAYGPAGETLAERLCTQITAWGDDRTAEPVISLYPAGTPDDQLTDGYVIEKPSTRMVISY</sequence>
<evidence type="ECO:0000256" key="2">
    <source>
        <dbReference type="ARBA" id="ARBA00005369"/>
    </source>
</evidence>
<reference evidence="12 13" key="1">
    <citation type="submission" date="2018-05" db="EMBL/GenBank/DDBJ databases">
        <title>Complete genome sequence of the Type Strain of Streptomyces spongiicola HNM0071, the producer of staurosporine.</title>
        <authorList>
            <person name="Zhou S."/>
            <person name="Huang X."/>
        </authorList>
    </citation>
    <scope>NUCLEOTIDE SEQUENCE [LARGE SCALE GENOMIC DNA]</scope>
    <source>
        <strain evidence="12 13">HNM0071</strain>
    </source>
</reference>
<dbReference type="Proteomes" id="UP000245051">
    <property type="component" value="Chromosome"/>
</dbReference>
<organism evidence="12 13">
    <name type="scientific">Streptomyces spongiicola</name>
    <dbReference type="NCBI Taxonomy" id="1690221"/>
    <lineage>
        <taxon>Bacteria</taxon>
        <taxon>Bacillati</taxon>
        <taxon>Actinomycetota</taxon>
        <taxon>Actinomycetes</taxon>
        <taxon>Kitasatosporales</taxon>
        <taxon>Streptomycetaceae</taxon>
        <taxon>Streptomyces</taxon>
    </lineage>
</organism>
<dbReference type="RefSeq" id="WP_109293891.1">
    <property type="nucleotide sequence ID" value="NZ_CP029254.1"/>
</dbReference>
<dbReference type="EC" id="2.1.1.77" evidence="3"/>
<evidence type="ECO:0000313" key="12">
    <source>
        <dbReference type="EMBL" id="AWK08906.1"/>
    </source>
</evidence>
<evidence type="ECO:0000256" key="8">
    <source>
        <dbReference type="ARBA" id="ARBA00022691"/>
    </source>
</evidence>
<keyword evidence="5" id="KW-0963">Cytoplasm</keyword>
<keyword evidence="13" id="KW-1185">Reference proteome</keyword>
<dbReference type="PANTHER" id="PTHR11579:SF0">
    <property type="entry name" value="PROTEIN-L-ISOASPARTATE(D-ASPARTATE) O-METHYLTRANSFERASE"/>
    <property type="match status" value="1"/>
</dbReference>
<dbReference type="NCBIfam" id="TIGR04364">
    <property type="entry name" value="methyltran_FxLD"/>
    <property type="match status" value="1"/>
</dbReference>
<evidence type="ECO:0000256" key="3">
    <source>
        <dbReference type="ARBA" id="ARBA00011890"/>
    </source>
</evidence>
<dbReference type="GO" id="GO:0032259">
    <property type="term" value="P:methylation"/>
    <property type="evidence" value="ECO:0007669"/>
    <property type="project" value="UniProtKB-KW"/>
</dbReference>
<comment type="subcellular location">
    <subcellularLocation>
        <location evidence="1">Cytoplasm</location>
    </subcellularLocation>
</comment>
<evidence type="ECO:0000313" key="13">
    <source>
        <dbReference type="Proteomes" id="UP000245051"/>
    </source>
</evidence>
<dbReference type="GO" id="GO:0008168">
    <property type="term" value="F:methyltransferase activity"/>
    <property type="evidence" value="ECO:0007669"/>
    <property type="project" value="UniProtKB-KW"/>
</dbReference>
<gene>
    <name evidence="12" type="primary">fxlM</name>
    <name evidence="12" type="ORF">DDQ41_08195</name>
</gene>
<protein>
    <recommendedName>
        <fullName evidence="4">Protein-L-isoaspartate O-methyltransferase</fullName>
        <ecNumber evidence="3">2.1.1.77</ecNumber>
    </recommendedName>
    <alternativeName>
        <fullName evidence="11">L-isoaspartyl protein carboxyl methyltransferase</fullName>
    </alternativeName>
    <alternativeName>
        <fullName evidence="9">Protein L-isoaspartyl methyltransferase</fullName>
    </alternativeName>
    <alternativeName>
        <fullName evidence="10">Protein-beta-aspartate methyltransferase</fullName>
    </alternativeName>
</protein>
<name>A0ABN5KEN4_9ACTN</name>
<proteinExistence type="inferred from homology"/>
<dbReference type="PANTHER" id="PTHR11579">
    <property type="entry name" value="PROTEIN-L-ISOASPARTATE O-METHYLTRANSFERASE"/>
    <property type="match status" value="1"/>
</dbReference>
<dbReference type="InterPro" id="IPR029063">
    <property type="entry name" value="SAM-dependent_MTases_sf"/>
</dbReference>
<accession>A0ABN5KEN4</accession>
<keyword evidence="6 12" id="KW-0489">Methyltransferase</keyword>
<evidence type="ECO:0000256" key="10">
    <source>
        <dbReference type="ARBA" id="ARBA00031323"/>
    </source>
</evidence>
<comment type="similarity">
    <text evidence="2">Belongs to the methyltransferase superfamily. L-isoaspartyl/D-aspartyl protein methyltransferase family.</text>
</comment>
<dbReference type="CDD" id="cd02440">
    <property type="entry name" value="AdoMet_MTases"/>
    <property type="match status" value="1"/>
</dbReference>
<evidence type="ECO:0000256" key="5">
    <source>
        <dbReference type="ARBA" id="ARBA00022490"/>
    </source>
</evidence>
<evidence type="ECO:0000256" key="9">
    <source>
        <dbReference type="ARBA" id="ARBA00030757"/>
    </source>
</evidence>
<dbReference type="InterPro" id="IPR027573">
    <property type="entry name" value="Methyltran_FxLD"/>
</dbReference>
<evidence type="ECO:0000256" key="4">
    <source>
        <dbReference type="ARBA" id="ARBA00013346"/>
    </source>
</evidence>
<dbReference type="EMBL" id="CP029254">
    <property type="protein sequence ID" value="AWK08906.1"/>
    <property type="molecule type" value="Genomic_DNA"/>
</dbReference>
<evidence type="ECO:0000256" key="6">
    <source>
        <dbReference type="ARBA" id="ARBA00022603"/>
    </source>
</evidence>
<keyword evidence="8" id="KW-0949">S-adenosyl-L-methionine</keyword>